<protein>
    <recommendedName>
        <fullName evidence="12">Glucanase</fullName>
        <ecNumber evidence="12">3.2.1.-</ecNumber>
    </recommendedName>
</protein>
<comment type="similarity">
    <text evidence="12">Belongs to the glycosyl hydrolase family 6.</text>
</comment>
<evidence type="ECO:0000256" key="5">
    <source>
        <dbReference type="ARBA" id="ARBA00023277"/>
    </source>
</evidence>
<dbReference type="FunFam" id="3.20.20.40:FF:000001">
    <property type="entry name" value="Glucanase"/>
    <property type="match status" value="1"/>
</dbReference>
<dbReference type="InterPro" id="IPR035971">
    <property type="entry name" value="CBD_sf"/>
</dbReference>
<feature type="binding site" evidence="9">
    <location>
        <position position="363"/>
    </location>
    <ligand>
        <name>substrate</name>
    </ligand>
</feature>
<dbReference type="InterPro" id="IPR001524">
    <property type="entry name" value="Glyco_hydro_6_CS"/>
</dbReference>
<name>A0A166GJB0_9AGAM</name>
<dbReference type="GO" id="GO:0030248">
    <property type="term" value="F:cellulose binding"/>
    <property type="evidence" value="ECO:0007669"/>
    <property type="project" value="InterPro"/>
</dbReference>
<dbReference type="EC" id="3.2.1.-" evidence="12"/>
<dbReference type="STRING" id="436010.A0A166GJB0"/>
<feature type="binding site" evidence="9">
    <location>
        <position position="303"/>
    </location>
    <ligand>
        <name>substrate</name>
    </ligand>
</feature>
<keyword evidence="4" id="KW-1015">Disulfide bond</keyword>
<evidence type="ECO:0000259" key="13">
    <source>
        <dbReference type="PROSITE" id="PS51164"/>
    </source>
</evidence>
<dbReference type="PROSITE" id="PS51164">
    <property type="entry name" value="CBM1_2"/>
    <property type="match status" value="1"/>
</dbReference>
<sequence>MFRYSALLTLVSLATQFDIAYGQCGGIGYSGSTTCVSGDYCYEQSAYYSQCLPGTASVTSATKATSTTSKGTGSSTSTSSTATSSVTAVAGNPYTGYSVFLSPYYVAEVQAAAATITNAALAAKALEVAKVPNFTWLDSTAKVPALGTVLAAAAALKTPQIVQIVVYDLPDRDCAAKASNGEFSVDNGGQALYFKYIDSIVALIKQYPTVRVVAVIEPDSLANLVTNLSVAECAAAEATYKACVTYALQQLSTVGVYQYMDAGHAGWLGWSANLPPAATLFAQMYKAGGSSPFIRGLATNVANYNALVAASPDPITSGDSNYDEMLYITNLAPQLASAGFPAQFIVDQGRSGVQNIRVAWGDWCNIKGAGFGLRPGTNPGSALIDQIVWVKPGGECDGTSNSSSPRYDSTCSLSDALQPAPEAGTWFETYFEALITNANPAF</sequence>
<keyword evidence="7 12" id="KW-0624">Polysaccharide degradation</keyword>
<evidence type="ECO:0000256" key="12">
    <source>
        <dbReference type="RuleBase" id="RU361186"/>
    </source>
</evidence>
<dbReference type="EMBL" id="KV417578">
    <property type="protein sequence ID" value="KZP17895.1"/>
    <property type="molecule type" value="Genomic_DNA"/>
</dbReference>
<feature type="domain" description="CBM1" evidence="13">
    <location>
        <begin position="16"/>
        <end position="52"/>
    </location>
</feature>
<dbReference type="InterPro" id="IPR036434">
    <property type="entry name" value="Beta_cellobiohydrolase_sf"/>
</dbReference>
<dbReference type="PIRSF" id="PIRSF001100">
    <property type="entry name" value="Beta_cellobiohydrolase"/>
    <property type="match status" value="1"/>
</dbReference>
<evidence type="ECO:0000256" key="3">
    <source>
        <dbReference type="ARBA" id="ARBA00023001"/>
    </source>
</evidence>
<evidence type="ECO:0000313" key="14">
    <source>
        <dbReference type="EMBL" id="KZP17895.1"/>
    </source>
</evidence>
<evidence type="ECO:0000256" key="9">
    <source>
        <dbReference type="PIRSR" id="PIRSR001100-2"/>
    </source>
</evidence>
<evidence type="ECO:0000256" key="1">
    <source>
        <dbReference type="ARBA" id="ARBA00022729"/>
    </source>
</evidence>
<feature type="binding site" evidence="9">
    <location>
        <position position="395"/>
    </location>
    <ligand>
        <name>substrate</name>
    </ligand>
</feature>
<dbReference type="PROSITE" id="PS00562">
    <property type="entry name" value="CBM1_1"/>
    <property type="match status" value="1"/>
</dbReference>
<evidence type="ECO:0000256" key="8">
    <source>
        <dbReference type="PIRSR" id="PIRSR001100-1"/>
    </source>
</evidence>
<feature type="chain" id="PRO_5007748815" description="Glucanase" evidence="12">
    <location>
        <begin position="23"/>
        <end position="442"/>
    </location>
</feature>
<dbReference type="Pfam" id="PF00734">
    <property type="entry name" value="CBM_1"/>
    <property type="match status" value="1"/>
</dbReference>
<dbReference type="PANTHER" id="PTHR34876">
    <property type="match status" value="1"/>
</dbReference>
<organism evidence="14 15">
    <name type="scientific">Athelia psychrophila</name>
    <dbReference type="NCBI Taxonomy" id="1759441"/>
    <lineage>
        <taxon>Eukaryota</taxon>
        <taxon>Fungi</taxon>
        <taxon>Dikarya</taxon>
        <taxon>Basidiomycota</taxon>
        <taxon>Agaricomycotina</taxon>
        <taxon>Agaricomycetes</taxon>
        <taxon>Agaricomycetidae</taxon>
        <taxon>Atheliales</taxon>
        <taxon>Atheliaceae</taxon>
        <taxon>Athelia</taxon>
    </lineage>
</organism>
<evidence type="ECO:0000313" key="15">
    <source>
        <dbReference type="Proteomes" id="UP000076532"/>
    </source>
</evidence>
<dbReference type="SUPFAM" id="SSF57180">
    <property type="entry name" value="Cellulose-binding domain"/>
    <property type="match status" value="1"/>
</dbReference>
<evidence type="ECO:0000256" key="10">
    <source>
        <dbReference type="PROSITE-ProRule" id="PRU10056"/>
    </source>
</evidence>
<feature type="active site" description="Proton donor" evidence="8 11">
    <location>
        <position position="219"/>
    </location>
</feature>
<accession>A0A166GJB0</accession>
<dbReference type="GO" id="GO:0030245">
    <property type="term" value="P:cellulose catabolic process"/>
    <property type="evidence" value="ECO:0007669"/>
    <property type="project" value="UniProtKB-KW"/>
</dbReference>
<feature type="active site" description="Proton acceptor" evidence="8">
    <location>
        <position position="397"/>
    </location>
</feature>
<dbReference type="Gene3D" id="3.20.20.40">
    <property type="entry name" value="1, 4-beta cellobiohydrolase"/>
    <property type="match status" value="1"/>
</dbReference>
<keyword evidence="6 12" id="KW-0326">Glycosidase</keyword>
<feature type="binding site" evidence="9">
    <location>
        <position position="264"/>
    </location>
    <ligand>
        <name>substrate</name>
    </ligand>
</feature>
<dbReference type="PANTHER" id="PTHR34876:SF4">
    <property type="entry name" value="1,4-BETA-D-GLUCAN CELLOBIOHYDROLASE C-RELATED"/>
    <property type="match status" value="1"/>
</dbReference>
<evidence type="ECO:0000256" key="11">
    <source>
        <dbReference type="PROSITE-ProRule" id="PRU10057"/>
    </source>
</evidence>
<gene>
    <name evidence="14" type="ORF">FIBSPDRAFT_746398</name>
</gene>
<dbReference type="GO" id="GO:0005576">
    <property type="term" value="C:extracellular region"/>
    <property type="evidence" value="ECO:0007669"/>
    <property type="project" value="InterPro"/>
</dbReference>
<feature type="binding site" evidence="9">
    <location>
        <position position="138"/>
    </location>
    <ligand>
        <name>substrate</name>
    </ligand>
</feature>
<keyword evidence="5 12" id="KW-0119">Carbohydrate metabolism</keyword>
<keyword evidence="1 12" id="KW-0732">Signal</keyword>
<evidence type="ECO:0000256" key="6">
    <source>
        <dbReference type="ARBA" id="ARBA00023295"/>
    </source>
</evidence>
<dbReference type="SMART" id="SM00236">
    <property type="entry name" value="fCBD"/>
    <property type="match status" value="1"/>
</dbReference>
<dbReference type="PROSITE" id="PS00655">
    <property type="entry name" value="GLYCOSYL_HYDROL_F6_1"/>
    <property type="match status" value="1"/>
</dbReference>
<keyword evidence="2 12" id="KW-0378">Hydrolase</keyword>
<feature type="binding site" evidence="9">
    <location>
        <position position="391"/>
    </location>
    <ligand>
        <name>substrate</name>
    </ligand>
</feature>
<reference evidence="14 15" key="1">
    <citation type="journal article" date="2016" name="Mol. Biol. Evol.">
        <title>Comparative Genomics of Early-Diverging Mushroom-Forming Fungi Provides Insights into the Origins of Lignocellulose Decay Capabilities.</title>
        <authorList>
            <person name="Nagy L.G."/>
            <person name="Riley R."/>
            <person name="Tritt A."/>
            <person name="Adam C."/>
            <person name="Daum C."/>
            <person name="Floudas D."/>
            <person name="Sun H."/>
            <person name="Yadav J.S."/>
            <person name="Pangilinan J."/>
            <person name="Larsson K.H."/>
            <person name="Matsuura K."/>
            <person name="Barry K."/>
            <person name="Labutti K."/>
            <person name="Kuo R."/>
            <person name="Ohm R.A."/>
            <person name="Bhattacharya S.S."/>
            <person name="Shirouzu T."/>
            <person name="Yoshinaga Y."/>
            <person name="Martin F.M."/>
            <person name="Grigoriev I.V."/>
            <person name="Hibbett D.S."/>
        </authorList>
    </citation>
    <scope>NUCLEOTIDE SEQUENCE [LARGE SCALE GENOMIC DNA]</scope>
    <source>
        <strain evidence="14 15">CBS 109695</strain>
    </source>
</reference>
<feature type="active site" evidence="10">
    <location>
        <position position="173"/>
    </location>
</feature>
<feature type="binding site" evidence="9">
    <location>
        <position position="136"/>
    </location>
    <ligand>
        <name>substrate</name>
    </ligand>
</feature>
<dbReference type="Proteomes" id="UP000076532">
    <property type="component" value="Unassembled WGS sequence"/>
</dbReference>
<evidence type="ECO:0000256" key="2">
    <source>
        <dbReference type="ARBA" id="ARBA00022801"/>
    </source>
</evidence>
<proteinExistence type="inferred from homology"/>
<feature type="signal peptide" evidence="12">
    <location>
        <begin position="1"/>
        <end position="22"/>
    </location>
</feature>
<keyword evidence="3 12" id="KW-0136">Cellulose degradation</keyword>
<dbReference type="GO" id="GO:0004553">
    <property type="term" value="F:hydrolase activity, hydrolyzing O-glycosyl compounds"/>
    <property type="evidence" value="ECO:0007669"/>
    <property type="project" value="InterPro"/>
</dbReference>
<dbReference type="InterPro" id="IPR000254">
    <property type="entry name" value="CBD"/>
</dbReference>
<dbReference type="InterPro" id="IPR016288">
    <property type="entry name" value="Beta_cellobiohydrolase"/>
</dbReference>
<dbReference type="PROSITE" id="PS00656">
    <property type="entry name" value="GLYCOSYL_HYDROL_F6_2"/>
    <property type="match status" value="1"/>
</dbReference>
<evidence type="ECO:0000256" key="4">
    <source>
        <dbReference type="ARBA" id="ARBA00023157"/>
    </source>
</evidence>
<dbReference type="OrthoDB" id="64893at2759"/>
<dbReference type="Pfam" id="PF01341">
    <property type="entry name" value="Glyco_hydro_6"/>
    <property type="match status" value="1"/>
</dbReference>
<dbReference type="SUPFAM" id="SSF51989">
    <property type="entry name" value="Glycosyl hydrolases family 6, cellulases"/>
    <property type="match status" value="1"/>
</dbReference>
<keyword evidence="15" id="KW-1185">Reference proteome</keyword>
<dbReference type="AlphaFoldDB" id="A0A166GJB0"/>
<evidence type="ECO:0000256" key="7">
    <source>
        <dbReference type="ARBA" id="ARBA00023326"/>
    </source>
</evidence>
<dbReference type="PRINTS" id="PR00733">
    <property type="entry name" value="GLHYDRLASE6"/>
</dbReference>
<feature type="binding site" evidence="9">
    <location>
        <position position="267"/>
    </location>
    <ligand>
        <name>substrate</name>
    </ligand>
</feature>